<dbReference type="STRING" id="1503925.TH53_13935"/>
<proteinExistence type="predicted"/>
<dbReference type="Pfam" id="PF13715">
    <property type="entry name" value="CarbopepD_reg_2"/>
    <property type="match status" value="1"/>
</dbReference>
<gene>
    <name evidence="1" type="ORF">TH53_13935</name>
</gene>
<evidence type="ECO:0008006" key="3">
    <source>
        <dbReference type="Google" id="ProtNLM"/>
    </source>
</evidence>
<evidence type="ECO:0000313" key="2">
    <source>
        <dbReference type="Proteomes" id="UP000032049"/>
    </source>
</evidence>
<dbReference type="SUPFAM" id="SSF49464">
    <property type="entry name" value="Carboxypeptidase regulatory domain-like"/>
    <property type="match status" value="1"/>
</dbReference>
<accession>A0A0D0GQ25</accession>
<dbReference type="Proteomes" id="UP000032049">
    <property type="component" value="Unassembled WGS sequence"/>
</dbReference>
<name>A0A0D0GQ25_9SPHI</name>
<dbReference type="AlphaFoldDB" id="A0A0D0GQ25"/>
<dbReference type="InterPro" id="IPR008969">
    <property type="entry name" value="CarboxyPept-like_regulatory"/>
</dbReference>
<dbReference type="Pfam" id="PF18939">
    <property type="entry name" value="DUF5686"/>
    <property type="match status" value="1"/>
</dbReference>
<evidence type="ECO:0000313" key="1">
    <source>
        <dbReference type="EMBL" id="KIO76641.1"/>
    </source>
</evidence>
<dbReference type="EMBL" id="JXRA01000058">
    <property type="protein sequence ID" value="KIO76641.1"/>
    <property type="molecule type" value="Genomic_DNA"/>
</dbReference>
<dbReference type="InterPro" id="IPR043741">
    <property type="entry name" value="DUF5686"/>
</dbReference>
<comment type="caution">
    <text evidence="1">The sequence shown here is derived from an EMBL/GenBank/DDBJ whole genome shotgun (WGS) entry which is preliminary data.</text>
</comment>
<reference evidence="1 2" key="1">
    <citation type="submission" date="2015-01" db="EMBL/GenBank/DDBJ databases">
        <title>Draft genome sequence of Pedobacter sp. NL19 isolated from sludge of an effluent treatment pond in an abandoned uranium mine.</title>
        <authorList>
            <person name="Santos T."/>
            <person name="Caetano T."/>
            <person name="Covas C."/>
            <person name="Cruz A."/>
            <person name="Mendo S."/>
        </authorList>
    </citation>
    <scope>NUCLEOTIDE SEQUENCE [LARGE SCALE GENOMIC DNA]</scope>
    <source>
        <strain evidence="1 2">NL19</strain>
    </source>
</reference>
<dbReference type="Gene3D" id="2.60.40.1120">
    <property type="entry name" value="Carboxypeptidase-like, regulatory domain"/>
    <property type="match status" value="1"/>
</dbReference>
<keyword evidence="2" id="KW-1185">Reference proteome</keyword>
<protein>
    <recommendedName>
        <fullName evidence="3">Carboxypeptidase-like regulatory domain-containing protein</fullName>
    </recommendedName>
</protein>
<organism evidence="1 2">
    <name type="scientific">Pedobacter lusitanus</name>
    <dbReference type="NCBI Taxonomy" id="1503925"/>
    <lineage>
        <taxon>Bacteria</taxon>
        <taxon>Pseudomonadati</taxon>
        <taxon>Bacteroidota</taxon>
        <taxon>Sphingobacteriia</taxon>
        <taxon>Sphingobacteriales</taxon>
        <taxon>Sphingobacteriaceae</taxon>
        <taxon>Pedobacter</taxon>
    </lineage>
</organism>
<sequence length="839" mass="96312">MKFSISIIFIFFFFFRAEAQMIQVKGLITDKSTGQPVHGVTIGFEHTAIKTSSDAKGTFSIASKDKVKHINFYGIGYHRVRMEVPSGHTHQLNIQLEPQTQDLSEVSISVAHKPRYKNKNNPAVELIRRVIEHKKTNASNLQNYLSYKEYEKLNISLSMTTEKAKTSRLLKKLSFLKDNSDSLTRPGRLLTPIFMKEKLTHNLVYQNPFKQESAVLAENQSRIDQFIDEDGINEYLDKIYQRADIYQNDIGIGNQSFMSPIAELAPQFYKYFIIDTLKDVSPMQIKLMIAPRNKEDVLFLGHLYISLDGKYAVQKATLSVNSKININWVKDMSISLDYHQDKTGHYYLGKSVMAMDLGLFKEGASVFGERTLFINDFVSSPTALNQTLKLKPLDNLARPIPMEELRPEKLTSIEQMAYKNIDSLKNSKKFKRAMGVASFLLSGYIGQGKVEVGPFNSFYSFNPVEGLRLKIGGRTTDAFSRRIFFDGHMAYGTRDHKWKYSLGAILSLSPGSIYEFPVKSLTLRHSYETQIPGQDLNFLEDDNFLLSFKRGINDKWLYNRKWLFEYLHETKDHFSFKVAYKNQILDPAGGLRFIALSTAGPVDVQDITNSEFTAEVRWAPHEQFYQGKRFRRPIRNGYPIFTLRGSVGIKGFLHGDYNYQNLTFNVFKRTYLSQFGYSDIILEAGKVFGKVPFPLLTIHRANQSYAYELPSYNLMNFMEFLSDKYASVNLEHNFNGFFLNKIPLVKRLQLREIITFKALTGSISSKNDPTQNSDLYQFPQDKHGRIMSSALGSTPYMEGSIGISNIFKILRIDLVKRLSYLDNPHISRWGIRAKIKVDF</sequence>